<dbReference type="Proteomes" id="UP000887577">
    <property type="component" value="Unplaced"/>
</dbReference>
<sequence length="135" mass="15854">MGNAIHNRRLRRSKNHKDSETDDLQESLIKKCFWSLSDGEDILKYSHLEQKLGNLGDPIYKYLSDNEEKQVNLEEFHQKGLPLLGNSTDIYFQIIQPFEKLLQLCFECANVEIPNFNLPWIKAFIENMVCFITVF</sequence>
<evidence type="ECO:0000313" key="1">
    <source>
        <dbReference type="Proteomes" id="UP000887577"/>
    </source>
</evidence>
<organism evidence="1 2">
    <name type="scientific">Panagrolaimus superbus</name>
    <dbReference type="NCBI Taxonomy" id="310955"/>
    <lineage>
        <taxon>Eukaryota</taxon>
        <taxon>Metazoa</taxon>
        <taxon>Ecdysozoa</taxon>
        <taxon>Nematoda</taxon>
        <taxon>Chromadorea</taxon>
        <taxon>Rhabditida</taxon>
        <taxon>Tylenchina</taxon>
        <taxon>Panagrolaimomorpha</taxon>
        <taxon>Panagrolaimoidea</taxon>
        <taxon>Panagrolaimidae</taxon>
        <taxon>Panagrolaimus</taxon>
    </lineage>
</organism>
<keyword evidence="1" id="KW-1185">Reference proteome</keyword>
<name>A0A914YM00_9BILA</name>
<protein>
    <submittedName>
        <fullName evidence="2">Uncharacterized protein</fullName>
    </submittedName>
</protein>
<reference evidence="2" key="1">
    <citation type="submission" date="2022-11" db="UniProtKB">
        <authorList>
            <consortium name="WormBaseParasite"/>
        </authorList>
    </citation>
    <scope>IDENTIFICATION</scope>
</reference>
<dbReference type="AlphaFoldDB" id="A0A914YM00"/>
<accession>A0A914YM00</accession>
<dbReference type="WBParaSite" id="PSU_v2.g19941.t1">
    <property type="protein sequence ID" value="PSU_v2.g19941.t1"/>
    <property type="gene ID" value="PSU_v2.g19941"/>
</dbReference>
<proteinExistence type="predicted"/>
<evidence type="ECO:0000313" key="2">
    <source>
        <dbReference type="WBParaSite" id="PSU_v2.g19941.t1"/>
    </source>
</evidence>